<dbReference type="InterPro" id="IPR019576">
    <property type="entry name" value="Pyridoxamine_oxidase_dimer_C"/>
</dbReference>
<protein>
    <recommendedName>
        <fullName evidence="5">Pyridoxamine 5'-phosphate oxidase</fullName>
        <ecNumber evidence="5">1.4.3.5</ecNumber>
    </recommendedName>
</protein>
<evidence type="ECO:0000256" key="1">
    <source>
        <dbReference type="ARBA" id="ARBA00007301"/>
    </source>
</evidence>
<dbReference type="OrthoDB" id="9780392at2"/>
<dbReference type="KEGG" id="orn:DV701_14930"/>
<evidence type="ECO:0000256" key="5">
    <source>
        <dbReference type="NCBIfam" id="TIGR00558"/>
    </source>
</evidence>
<evidence type="ECO:0000256" key="3">
    <source>
        <dbReference type="ARBA" id="ARBA00022643"/>
    </source>
</evidence>
<dbReference type="Pfam" id="PF10590">
    <property type="entry name" value="PNP_phzG_C"/>
    <property type="match status" value="1"/>
</dbReference>
<dbReference type="EC" id="1.4.3.5" evidence="5"/>
<feature type="binding site" evidence="6">
    <location>
        <begin position="147"/>
        <end position="148"/>
    </location>
    <ligand>
        <name>FMN</name>
        <dbReference type="ChEBI" id="CHEBI:58210"/>
    </ligand>
</feature>
<evidence type="ECO:0000256" key="4">
    <source>
        <dbReference type="ARBA" id="ARBA00023002"/>
    </source>
</evidence>
<dbReference type="InterPro" id="IPR012349">
    <property type="entry name" value="Split_barrel_FMN-bd"/>
</dbReference>
<comment type="similarity">
    <text evidence="1">Belongs to the pyridoxamine 5'-phosphate oxidase family.</text>
</comment>
<feature type="binding site" evidence="6">
    <location>
        <position position="90"/>
    </location>
    <ligand>
        <name>FMN</name>
        <dbReference type="ChEBI" id="CHEBI:58210"/>
    </ligand>
</feature>
<keyword evidence="3 6" id="KW-0288">FMN</keyword>
<evidence type="ECO:0000256" key="2">
    <source>
        <dbReference type="ARBA" id="ARBA00022630"/>
    </source>
</evidence>
<dbReference type="SUPFAM" id="SSF50475">
    <property type="entry name" value="FMN-binding split barrel"/>
    <property type="match status" value="1"/>
</dbReference>
<evidence type="ECO:0000259" key="8">
    <source>
        <dbReference type="Pfam" id="PF10590"/>
    </source>
</evidence>
<dbReference type="AlphaFoldDB" id="A0A345NQC8"/>
<dbReference type="GO" id="GO:0008615">
    <property type="term" value="P:pyridoxine biosynthetic process"/>
    <property type="evidence" value="ECO:0007669"/>
    <property type="project" value="UniProtKB-UniRule"/>
</dbReference>
<dbReference type="PIRSF" id="PIRSF000190">
    <property type="entry name" value="Pyd_amn-ph_oxd"/>
    <property type="match status" value="1"/>
</dbReference>
<keyword evidence="10" id="KW-1185">Reference proteome</keyword>
<dbReference type="NCBIfam" id="NF004231">
    <property type="entry name" value="PRK05679.1"/>
    <property type="match status" value="1"/>
</dbReference>
<dbReference type="Gene3D" id="2.30.110.10">
    <property type="entry name" value="Electron Transport, Fmn-binding Protein, Chain A"/>
    <property type="match status" value="1"/>
</dbReference>
<comment type="cofactor">
    <cofactor evidence="6">
        <name>FMN</name>
        <dbReference type="ChEBI" id="CHEBI:58210"/>
    </cofactor>
    <text evidence="6">Binds 1 FMN per subunit.</text>
</comment>
<keyword evidence="4 9" id="KW-0560">Oxidoreductase</keyword>
<accession>A0A345NQC8</accession>
<dbReference type="PANTHER" id="PTHR10851">
    <property type="entry name" value="PYRIDOXINE-5-PHOSPHATE OXIDASE"/>
    <property type="match status" value="1"/>
</dbReference>
<dbReference type="InterPro" id="IPR000659">
    <property type="entry name" value="Pyridox_Oxase"/>
</dbReference>
<sequence>MGSDRYRRLRADYDGEGLDEARCPDAPLTLVQEWLDDAVRRQAERGDAPEPMAMSVATVDEDGLPDVRTVLLRSLDEVGPGFFTSTLSAKGLQLRANPGVAAALTWPAMFRAVRFRGYAEQQAADEVAAYFRSRPWGARIGAHASAQSRPVPDRAALETAYQEMARRYPDTGSPDDVPVPEGWGGYRLVADRVELWAGRPSRLHDRIVWERVAPGGLDDAAAWRRTRLAP</sequence>
<dbReference type="GO" id="GO:0004733">
    <property type="term" value="F:pyridoxamine phosphate oxidase activity"/>
    <property type="evidence" value="ECO:0007669"/>
    <property type="project" value="UniProtKB-UniRule"/>
</dbReference>
<evidence type="ECO:0000313" key="10">
    <source>
        <dbReference type="Proteomes" id="UP000253790"/>
    </source>
</evidence>
<feature type="domain" description="Pyridoxamine 5'-phosphate oxidase N-terminal" evidence="7">
    <location>
        <begin position="50"/>
        <end position="164"/>
    </location>
</feature>
<keyword evidence="2" id="KW-0285">Flavoprotein</keyword>
<dbReference type="Pfam" id="PF01243">
    <property type="entry name" value="PNPOx_N"/>
    <property type="match status" value="1"/>
</dbReference>
<organism evidence="9 10">
    <name type="scientific">Ornithinimicrobium avium</name>
    <dbReference type="NCBI Taxonomy" id="2283195"/>
    <lineage>
        <taxon>Bacteria</taxon>
        <taxon>Bacillati</taxon>
        <taxon>Actinomycetota</taxon>
        <taxon>Actinomycetes</taxon>
        <taxon>Micrococcales</taxon>
        <taxon>Ornithinimicrobiaceae</taxon>
        <taxon>Ornithinimicrobium</taxon>
    </lineage>
</organism>
<dbReference type="NCBIfam" id="TIGR00558">
    <property type="entry name" value="pdxH"/>
    <property type="match status" value="1"/>
</dbReference>
<gene>
    <name evidence="9" type="primary">pdxH</name>
    <name evidence="9" type="ORF">DV701_14930</name>
</gene>
<reference evidence="9 10" key="1">
    <citation type="submission" date="2018-07" db="EMBL/GenBank/DDBJ databases">
        <title>Complete genome sequencing of Ornithinimicrobium sp. AMA3305.</title>
        <authorList>
            <person name="Bae J.-W."/>
        </authorList>
    </citation>
    <scope>NUCLEOTIDE SEQUENCE [LARGE SCALE GENOMIC DNA]</scope>
    <source>
        <strain evidence="9 10">AMA3305</strain>
    </source>
</reference>
<proteinExistence type="inferred from homology"/>
<dbReference type="PANTHER" id="PTHR10851:SF0">
    <property type="entry name" value="PYRIDOXINE-5'-PHOSPHATE OXIDASE"/>
    <property type="match status" value="1"/>
</dbReference>
<dbReference type="InterPro" id="IPR011576">
    <property type="entry name" value="Pyridox_Oxase_N"/>
</dbReference>
<dbReference type="Proteomes" id="UP000253790">
    <property type="component" value="Chromosome"/>
</dbReference>
<feature type="domain" description="Pyridoxine 5'-phosphate oxidase dimerisation C-terminal" evidence="8">
    <location>
        <begin position="183"/>
        <end position="230"/>
    </location>
</feature>
<evidence type="ECO:0000256" key="6">
    <source>
        <dbReference type="PIRSR" id="PIRSR000190-2"/>
    </source>
</evidence>
<evidence type="ECO:0000313" key="9">
    <source>
        <dbReference type="EMBL" id="AXH97236.1"/>
    </source>
</evidence>
<dbReference type="RefSeq" id="WP_114929389.1">
    <property type="nucleotide sequence ID" value="NZ_CP031229.1"/>
</dbReference>
<evidence type="ECO:0000259" key="7">
    <source>
        <dbReference type="Pfam" id="PF01243"/>
    </source>
</evidence>
<feature type="binding site" evidence="6">
    <location>
        <position position="206"/>
    </location>
    <ligand>
        <name>FMN</name>
        <dbReference type="ChEBI" id="CHEBI:58210"/>
    </ligand>
</feature>
<feature type="binding site" evidence="6">
    <location>
        <position position="196"/>
    </location>
    <ligand>
        <name>FMN</name>
        <dbReference type="ChEBI" id="CHEBI:58210"/>
    </ligand>
</feature>
<feature type="binding site" evidence="6">
    <location>
        <begin position="83"/>
        <end position="84"/>
    </location>
    <ligand>
        <name>FMN</name>
        <dbReference type="ChEBI" id="CHEBI:58210"/>
    </ligand>
</feature>
<dbReference type="EMBL" id="CP031229">
    <property type="protein sequence ID" value="AXH97236.1"/>
    <property type="molecule type" value="Genomic_DNA"/>
</dbReference>
<dbReference type="GO" id="GO:0010181">
    <property type="term" value="F:FMN binding"/>
    <property type="evidence" value="ECO:0007669"/>
    <property type="project" value="UniProtKB-UniRule"/>
</dbReference>
<name>A0A345NQC8_9MICO</name>